<sequence>MEGKDSIDWATSDKPAESVGRTAGAEPPSKRRVLTEARREQNRVAQRAYRKRQKEHRKQLKEAESRRYQTRRPRPLLKRCDITSKPIKCSHDTPSRVQEPLKAQILSTQGTPRSNTSACHGPVSLIQPPQAAADETGNGIPPSSDALIVEDVEIVGSINASDVHDDNLQLVPTRHRSDRSRTSHSSINSHHVESILPDVYLNMLQFEPVAIFNAAFQNALSMGFDLPFIANCGDHCISPFYQPSLASTTDPTALLQQGAASTASFKNTSIPIHLRPTLAQVLIPHHASLDLIPLPFLRERAILLSAAMPDTFNSWELKFDIYGRGGLTIWRRSQSGTERRSNATYQPWDMKSWEAAPWFLKKWTMIIGDEESEFYKQSIGWQLIRDLILSQDKLQVGNGGA</sequence>
<dbReference type="Proteomes" id="UP001065298">
    <property type="component" value="Chromosome 3"/>
</dbReference>
<accession>A0ACC0R9F1</accession>
<dbReference type="EMBL" id="CM046505">
    <property type="protein sequence ID" value="KAI8675705.1"/>
    <property type="molecule type" value="Genomic_DNA"/>
</dbReference>
<reference evidence="1" key="1">
    <citation type="submission" date="2022-06" db="EMBL/GenBank/DDBJ databases">
        <title>Fusarium solani species complex genomes reveal bases of compartmentalisation and animal pathogenesis.</title>
        <authorList>
            <person name="Tsai I.J."/>
        </authorList>
    </citation>
    <scope>NUCLEOTIDE SEQUENCE</scope>
    <source>
        <strain evidence="1">Fu6.1</strain>
    </source>
</reference>
<evidence type="ECO:0000313" key="2">
    <source>
        <dbReference type="Proteomes" id="UP001065298"/>
    </source>
</evidence>
<protein>
    <submittedName>
        <fullName evidence="1">BZIP domain-containing protein</fullName>
    </submittedName>
</protein>
<name>A0ACC0R9F1_9HYPO</name>
<proteinExistence type="predicted"/>
<keyword evidence="2" id="KW-1185">Reference proteome</keyword>
<evidence type="ECO:0000313" key="1">
    <source>
        <dbReference type="EMBL" id="KAI8675705.1"/>
    </source>
</evidence>
<organism evidence="1 2">
    <name type="scientific">Fusarium keratoplasticum</name>
    <dbReference type="NCBI Taxonomy" id="1328300"/>
    <lineage>
        <taxon>Eukaryota</taxon>
        <taxon>Fungi</taxon>
        <taxon>Dikarya</taxon>
        <taxon>Ascomycota</taxon>
        <taxon>Pezizomycotina</taxon>
        <taxon>Sordariomycetes</taxon>
        <taxon>Hypocreomycetidae</taxon>
        <taxon>Hypocreales</taxon>
        <taxon>Nectriaceae</taxon>
        <taxon>Fusarium</taxon>
        <taxon>Fusarium solani species complex</taxon>
    </lineage>
</organism>
<comment type="caution">
    <text evidence="1">The sequence shown here is derived from an EMBL/GenBank/DDBJ whole genome shotgun (WGS) entry which is preliminary data.</text>
</comment>
<gene>
    <name evidence="1" type="ORF">NCS57_00472500</name>
</gene>